<keyword evidence="2" id="KW-1185">Reference proteome</keyword>
<reference evidence="1 2" key="1">
    <citation type="journal article" date="2023" name="Plants (Basel)">
        <title>Bridging the Gap: Combining Genomics and Transcriptomics Approaches to Understand Stylosanthes scabra, an Orphan Legume from the Brazilian Caatinga.</title>
        <authorList>
            <person name="Ferreira-Neto J.R.C."/>
            <person name="da Silva M.D."/>
            <person name="Binneck E."/>
            <person name="de Melo N.F."/>
            <person name="da Silva R.H."/>
            <person name="de Melo A.L.T.M."/>
            <person name="Pandolfi V."/>
            <person name="Bustamante F.O."/>
            <person name="Brasileiro-Vidal A.C."/>
            <person name="Benko-Iseppon A.M."/>
        </authorList>
    </citation>
    <scope>NUCLEOTIDE SEQUENCE [LARGE SCALE GENOMIC DNA]</scope>
    <source>
        <tissue evidence="1">Leaves</tissue>
    </source>
</reference>
<dbReference type="EMBL" id="JASCZI010122188">
    <property type="protein sequence ID" value="MED6163874.1"/>
    <property type="molecule type" value="Genomic_DNA"/>
</dbReference>
<organism evidence="1 2">
    <name type="scientific">Stylosanthes scabra</name>
    <dbReference type="NCBI Taxonomy" id="79078"/>
    <lineage>
        <taxon>Eukaryota</taxon>
        <taxon>Viridiplantae</taxon>
        <taxon>Streptophyta</taxon>
        <taxon>Embryophyta</taxon>
        <taxon>Tracheophyta</taxon>
        <taxon>Spermatophyta</taxon>
        <taxon>Magnoliopsida</taxon>
        <taxon>eudicotyledons</taxon>
        <taxon>Gunneridae</taxon>
        <taxon>Pentapetalae</taxon>
        <taxon>rosids</taxon>
        <taxon>fabids</taxon>
        <taxon>Fabales</taxon>
        <taxon>Fabaceae</taxon>
        <taxon>Papilionoideae</taxon>
        <taxon>50 kb inversion clade</taxon>
        <taxon>dalbergioids sensu lato</taxon>
        <taxon>Dalbergieae</taxon>
        <taxon>Pterocarpus clade</taxon>
        <taxon>Stylosanthes</taxon>
    </lineage>
</organism>
<name>A0ABU6USM2_9FABA</name>
<evidence type="ECO:0000313" key="2">
    <source>
        <dbReference type="Proteomes" id="UP001341840"/>
    </source>
</evidence>
<proteinExistence type="predicted"/>
<comment type="caution">
    <text evidence="1">The sequence shown here is derived from an EMBL/GenBank/DDBJ whole genome shotgun (WGS) entry which is preliminary data.</text>
</comment>
<evidence type="ECO:0000313" key="1">
    <source>
        <dbReference type="EMBL" id="MED6163874.1"/>
    </source>
</evidence>
<gene>
    <name evidence="1" type="ORF">PIB30_084218</name>
</gene>
<protein>
    <submittedName>
        <fullName evidence="1">Uncharacterized protein</fullName>
    </submittedName>
</protein>
<dbReference type="Proteomes" id="UP001341840">
    <property type="component" value="Unassembled WGS sequence"/>
</dbReference>
<sequence>MVHDFLSGRPPSGEGKNYAGVKMTWLRQRVQATPRDGASPSLCPPGRDLFVFPIVSRLNGLGQSSREHHSRRMLDLRNELDRVGFDDFVWTPYILPTWRDIEPD</sequence>
<accession>A0ABU6USM2</accession>